<keyword evidence="8 9" id="KW-0472">Membrane</keyword>
<dbReference type="PANTHER" id="PTHR30386:SF26">
    <property type="entry name" value="TRANSPORT PROTEIN COMB"/>
    <property type="match status" value="1"/>
</dbReference>
<dbReference type="Gene3D" id="2.40.30.170">
    <property type="match status" value="1"/>
</dbReference>
<evidence type="ECO:0000256" key="8">
    <source>
        <dbReference type="ARBA" id="ARBA00023136"/>
    </source>
</evidence>
<evidence type="ECO:0000259" key="12">
    <source>
        <dbReference type="Pfam" id="PF26002"/>
    </source>
</evidence>
<keyword evidence="4 9" id="KW-1003">Cell membrane</keyword>
<dbReference type="Proteomes" id="UP000494117">
    <property type="component" value="Unassembled WGS sequence"/>
</dbReference>
<dbReference type="AlphaFoldDB" id="A0A6S7ET38"/>
<keyword evidence="14" id="KW-1185">Reference proteome</keyword>
<sequence length="479" mass="53550">MMRLPFHLQIGAAWDLLRRYATVFHHAWSRRRQDDSVPLDRHEREFLPANLELMETPAHPAARWTMRAILLLIVTTLLIAVFGRLDIVAVAKGKLIPSERVKTIQPAITGVVKGILVRDGERVAAGQPLIVLDATQAAADADKARSLRIDASLSAARAKALLEAQAGHRQPLVPPVEDARPEKQGEVQRYAVAVYQEYIDKLSVAQAELERREAELATTRRLIRKLEITVPIARREADDYKELARDRYVAQHDYLNRMKQAVEQDHELSMQRSRATELGAAIDQQRAVLAQTASQFQREQLRDLEQASQQALQSRNDETKATTRQQLLTLHAPVGGVVQQSAVHTLGGVVTTAQSLMVIVPEDVLEVEAHIENKDIGFVNEGDDATVKIDAFPYTRYGYLTGKVISVSSDAVQHRDRRAALTFTARIRLPTNQMLIDGKSINLTPGMEVSAEIKTGKRAVAAYFFDPLLQVAQESMRER</sequence>
<dbReference type="NCBIfam" id="TIGR01843">
    <property type="entry name" value="type_I_hlyD"/>
    <property type="match status" value="1"/>
</dbReference>
<feature type="domain" description="CyaD-like alpha-helical hairpin" evidence="11">
    <location>
        <begin position="133"/>
        <end position="328"/>
    </location>
</feature>
<evidence type="ECO:0000256" key="10">
    <source>
        <dbReference type="SAM" id="Coils"/>
    </source>
</evidence>
<dbReference type="SUPFAM" id="SSF111369">
    <property type="entry name" value="HlyD-like secretion proteins"/>
    <property type="match status" value="1"/>
</dbReference>
<feature type="coiled-coil region" evidence="10">
    <location>
        <begin position="195"/>
        <end position="229"/>
    </location>
</feature>
<keyword evidence="3 9" id="KW-0813">Transport</keyword>
<evidence type="ECO:0000256" key="6">
    <source>
        <dbReference type="ARBA" id="ARBA00022692"/>
    </source>
</evidence>
<dbReference type="GO" id="GO:0005886">
    <property type="term" value="C:plasma membrane"/>
    <property type="evidence" value="ECO:0007669"/>
    <property type="project" value="UniProtKB-SubCell"/>
</dbReference>
<evidence type="ECO:0000256" key="4">
    <source>
        <dbReference type="ARBA" id="ARBA00022475"/>
    </source>
</evidence>
<evidence type="ECO:0000256" key="3">
    <source>
        <dbReference type="ARBA" id="ARBA00022448"/>
    </source>
</evidence>
<keyword evidence="5 9" id="KW-0997">Cell inner membrane</keyword>
<proteinExistence type="inferred from homology"/>
<evidence type="ECO:0000256" key="7">
    <source>
        <dbReference type="ARBA" id="ARBA00022989"/>
    </source>
</evidence>
<dbReference type="InterPro" id="IPR058982">
    <property type="entry name" value="Beta-barrel_AprE"/>
</dbReference>
<evidence type="ECO:0000256" key="2">
    <source>
        <dbReference type="ARBA" id="ARBA00009477"/>
    </source>
</evidence>
<keyword evidence="7 9" id="KW-1133">Transmembrane helix</keyword>
<evidence type="ECO:0000256" key="5">
    <source>
        <dbReference type="ARBA" id="ARBA00022519"/>
    </source>
</evidence>
<dbReference type="Gene3D" id="2.40.50.100">
    <property type="match status" value="1"/>
</dbReference>
<reference evidence="13 14" key="1">
    <citation type="submission" date="2020-04" db="EMBL/GenBank/DDBJ databases">
        <authorList>
            <person name="De Canck E."/>
        </authorList>
    </citation>
    <scope>NUCLEOTIDE SEQUENCE [LARGE SCALE GENOMIC DNA]</scope>
    <source>
        <strain evidence="13 14">LMG 26858</strain>
    </source>
</reference>
<protein>
    <recommendedName>
        <fullName evidence="9">Membrane fusion protein (MFP) family protein</fullName>
    </recommendedName>
</protein>
<organism evidence="13 14">
    <name type="scientific">Achromobacter anxifer</name>
    <dbReference type="NCBI Taxonomy" id="1287737"/>
    <lineage>
        <taxon>Bacteria</taxon>
        <taxon>Pseudomonadati</taxon>
        <taxon>Pseudomonadota</taxon>
        <taxon>Betaproteobacteria</taxon>
        <taxon>Burkholderiales</taxon>
        <taxon>Alcaligenaceae</taxon>
        <taxon>Achromobacter</taxon>
    </lineage>
</organism>
<accession>A0A6S7ET38</accession>
<dbReference type="EMBL" id="CADILG010000059">
    <property type="protein sequence ID" value="CAB3921493.1"/>
    <property type="molecule type" value="Genomic_DNA"/>
</dbReference>
<evidence type="ECO:0000313" key="14">
    <source>
        <dbReference type="Proteomes" id="UP000494117"/>
    </source>
</evidence>
<evidence type="ECO:0000313" key="13">
    <source>
        <dbReference type="EMBL" id="CAB3921493.1"/>
    </source>
</evidence>
<name>A0A6S7ET38_9BURK</name>
<keyword evidence="6 9" id="KW-0812">Transmembrane</keyword>
<comment type="similarity">
    <text evidence="2 9">Belongs to the membrane fusion protein (MFP) (TC 8.A.1) family.</text>
</comment>
<dbReference type="PRINTS" id="PR01490">
    <property type="entry name" value="RTXTOXIND"/>
</dbReference>
<dbReference type="InterPro" id="IPR059040">
    <property type="entry name" value="HH_CyaD-like"/>
</dbReference>
<feature type="transmembrane region" description="Helical" evidence="9">
    <location>
        <begin position="69"/>
        <end position="91"/>
    </location>
</feature>
<comment type="subcellular location">
    <subcellularLocation>
        <location evidence="1 9">Cell inner membrane</location>
        <topology evidence="1 9">Single-pass membrane protein</topology>
    </subcellularLocation>
</comment>
<evidence type="ECO:0000256" key="1">
    <source>
        <dbReference type="ARBA" id="ARBA00004377"/>
    </source>
</evidence>
<dbReference type="Pfam" id="PF26002">
    <property type="entry name" value="Beta-barrel_AprE"/>
    <property type="match status" value="1"/>
</dbReference>
<evidence type="ECO:0000259" key="11">
    <source>
        <dbReference type="Pfam" id="PF25988"/>
    </source>
</evidence>
<dbReference type="InterPro" id="IPR050739">
    <property type="entry name" value="MFP"/>
</dbReference>
<dbReference type="InterPro" id="IPR010129">
    <property type="entry name" value="T1SS_HlyD"/>
</dbReference>
<dbReference type="PANTHER" id="PTHR30386">
    <property type="entry name" value="MEMBRANE FUSION SUBUNIT OF EMRAB-TOLC MULTIDRUG EFFLUX PUMP"/>
    <property type="match status" value="1"/>
</dbReference>
<feature type="domain" description="AprE-like beta-barrel" evidence="12">
    <location>
        <begin position="365"/>
        <end position="456"/>
    </location>
</feature>
<dbReference type="GO" id="GO:0015031">
    <property type="term" value="P:protein transport"/>
    <property type="evidence" value="ECO:0007669"/>
    <property type="project" value="InterPro"/>
</dbReference>
<evidence type="ECO:0000256" key="9">
    <source>
        <dbReference type="RuleBase" id="RU365093"/>
    </source>
</evidence>
<dbReference type="RefSeq" id="WP_338076241.1">
    <property type="nucleotide sequence ID" value="NZ_CADILG010000059.1"/>
</dbReference>
<dbReference type="Pfam" id="PF25988">
    <property type="entry name" value="HH_CyaD"/>
    <property type="match status" value="1"/>
</dbReference>
<dbReference type="Gene3D" id="1.10.287.470">
    <property type="entry name" value="Helix hairpin bin"/>
    <property type="match status" value="1"/>
</dbReference>
<keyword evidence="10" id="KW-0175">Coiled coil</keyword>
<gene>
    <name evidence="13" type="primary">ltxD</name>
    <name evidence="13" type="ORF">LMG26858_05365</name>
</gene>